<gene>
    <name evidence="2" type="ORF">DEIGR_310090</name>
</gene>
<keyword evidence="1" id="KW-0732">Signal</keyword>
<proteinExistence type="predicted"/>
<feature type="signal peptide" evidence="1">
    <location>
        <begin position="1"/>
        <end position="21"/>
    </location>
</feature>
<sequence length="56" mass="5994">MKKFRTVLLTLIPALACVAGAYPVYPPADGLEYSTQSVTFITPSVSPSSYCPICQP</sequence>
<dbReference type="EMBL" id="BCMS01000003">
    <property type="protein sequence ID" value="GAQ23571.1"/>
    <property type="molecule type" value="Genomic_DNA"/>
</dbReference>
<evidence type="ECO:0000313" key="2">
    <source>
        <dbReference type="EMBL" id="GAQ23571.1"/>
    </source>
</evidence>
<protein>
    <submittedName>
        <fullName evidence="2">Uncharacterized protein</fullName>
    </submittedName>
</protein>
<dbReference type="Proteomes" id="UP000056209">
    <property type="component" value="Unassembled WGS sequence"/>
</dbReference>
<organism evidence="2 3">
    <name type="scientific">Deinococcus grandis</name>
    <dbReference type="NCBI Taxonomy" id="57498"/>
    <lineage>
        <taxon>Bacteria</taxon>
        <taxon>Thermotogati</taxon>
        <taxon>Deinococcota</taxon>
        <taxon>Deinococci</taxon>
        <taxon>Deinococcales</taxon>
        <taxon>Deinococcaceae</taxon>
        <taxon>Deinococcus</taxon>
    </lineage>
</organism>
<comment type="caution">
    <text evidence="2">The sequence shown here is derived from an EMBL/GenBank/DDBJ whole genome shotgun (WGS) entry which is preliminary data.</text>
</comment>
<name>A0A100HMQ6_9DEIO</name>
<dbReference type="RefSeq" id="WP_160329962.1">
    <property type="nucleotide sequence ID" value="NZ_BCMS01000003.1"/>
</dbReference>
<reference evidence="3" key="1">
    <citation type="submission" date="2015-11" db="EMBL/GenBank/DDBJ databases">
        <title>Draft Genome Sequence of the Radioresistant Bacterium Deinococcus grandis, Isolated from Freshwater Fish in Japan.</title>
        <authorList>
            <person name="Satoh K."/>
            <person name="Onodera T."/>
            <person name="Omoso K."/>
            <person name="Takeda-Yano K."/>
            <person name="Katayama T."/>
            <person name="Oono Y."/>
            <person name="Narumi I."/>
        </authorList>
    </citation>
    <scope>NUCLEOTIDE SEQUENCE [LARGE SCALE GENOMIC DNA]</scope>
    <source>
        <strain evidence="3">ATCC 43672</strain>
    </source>
</reference>
<feature type="chain" id="PRO_5007086684" evidence="1">
    <location>
        <begin position="22"/>
        <end position="56"/>
    </location>
</feature>
<keyword evidence="3" id="KW-1185">Reference proteome</keyword>
<accession>A0A100HMQ6</accession>
<dbReference type="AlphaFoldDB" id="A0A100HMQ6"/>
<evidence type="ECO:0000313" key="3">
    <source>
        <dbReference type="Proteomes" id="UP000056209"/>
    </source>
</evidence>
<evidence type="ECO:0000256" key="1">
    <source>
        <dbReference type="SAM" id="SignalP"/>
    </source>
</evidence>